<feature type="region of interest" description="Disordered" evidence="1">
    <location>
        <begin position="1"/>
        <end position="46"/>
    </location>
</feature>
<feature type="compositionally biased region" description="Low complexity" evidence="1">
    <location>
        <begin position="8"/>
        <end position="26"/>
    </location>
</feature>
<dbReference type="EMBL" id="NEVP01000007">
    <property type="protein sequence ID" value="OZI50385.1"/>
    <property type="molecule type" value="Genomic_DNA"/>
</dbReference>
<dbReference type="OrthoDB" id="5797329at2"/>
<accession>A0A261TLS2</accession>
<dbReference type="InterPro" id="IPR019180">
    <property type="entry name" value="Oxidoreductase-like_N"/>
</dbReference>
<proteinExistence type="predicted"/>
<dbReference type="InterPro" id="IPR039251">
    <property type="entry name" value="OXLD1"/>
</dbReference>
<sequence length="82" mass="8751">MDASLVHSPAVSGSESEPSAAEAFPAGTPARVTDPRPLPPEPPLPGDCCQSGCIPCVYDLYEEARERYLAALQAWEARQHGE</sequence>
<dbReference type="AlphaFoldDB" id="A0A261TLS2"/>
<gene>
    <name evidence="3" type="ORF">CAL25_13265</name>
</gene>
<reference evidence="3 4" key="1">
    <citation type="submission" date="2017-05" db="EMBL/GenBank/DDBJ databases">
        <title>Complete and WGS of Bordetella genogroups.</title>
        <authorList>
            <person name="Spilker T."/>
            <person name="LiPuma J."/>
        </authorList>
    </citation>
    <scope>NUCLEOTIDE SEQUENCE [LARGE SCALE GENOMIC DNA]</scope>
    <source>
        <strain evidence="3 4">AU10456</strain>
    </source>
</reference>
<dbReference type="Proteomes" id="UP000216913">
    <property type="component" value="Unassembled WGS sequence"/>
</dbReference>
<dbReference type="PANTHER" id="PTHR21193">
    <property type="entry name" value="OXIDOREDUCTASE-LIKE DOMAIN-CONTAINING PROTEIN 1"/>
    <property type="match status" value="1"/>
</dbReference>
<comment type="caution">
    <text evidence="3">The sequence shown here is derived from an EMBL/GenBank/DDBJ whole genome shotgun (WGS) entry which is preliminary data.</text>
</comment>
<dbReference type="RefSeq" id="WP_094800804.1">
    <property type="nucleotide sequence ID" value="NZ_NEVP01000007.1"/>
</dbReference>
<keyword evidence="4" id="KW-1185">Reference proteome</keyword>
<evidence type="ECO:0000259" key="2">
    <source>
        <dbReference type="Pfam" id="PF09791"/>
    </source>
</evidence>
<evidence type="ECO:0000313" key="4">
    <source>
        <dbReference type="Proteomes" id="UP000216913"/>
    </source>
</evidence>
<dbReference type="PANTHER" id="PTHR21193:SF3">
    <property type="entry name" value="OXIDOREDUCTASE-LIKE DOMAIN-CONTAINING PROTEIN 1"/>
    <property type="match status" value="1"/>
</dbReference>
<evidence type="ECO:0000256" key="1">
    <source>
        <dbReference type="SAM" id="MobiDB-lite"/>
    </source>
</evidence>
<dbReference type="Pfam" id="PF09791">
    <property type="entry name" value="Oxidored-like"/>
    <property type="match status" value="1"/>
</dbReference>
<feature type="domain" description="Oxidoreductase-like" evidence="2">
    <location>
        <begin position="38"/>
        <end position="76"/>
    </location>
</feature>
<protein>
    <recommendedName>
        <fullName evidence="2">Oxidoreductase-like domain-containing protein</fullName>
    </recommendedName>
</protein>
<organism evidence="3 4">
    <name type="scientific">Bordetella genomosp. 5</name>
    <dbReference type="NCBI Taxonomy" id="1395608"/>
    <lineage>
        <taxon>Bacteria</taxon>
        <taxon>Pseudomonadati</taxon>
        <taxon>Pseudomonadota</taxon>
        <taxon>Betaproteobacteria</taxon>
        <taxon>Burkholderiales</taxon>
        <taxon>Alcaligenaceae</taxon>
        <taxon>Bordetella</taxon>
    </lineage>
</organism>
<evidence type="ECO:0000313" key="3">
    <source>
        <dbReference type="EMBL" id="OZI50385.1"/>
    </source>
</evidence>
<feature type="compositionally biased region" description="Pro residues" evidence="1">
    <location>
        <begin position="36"/>
        <end position="45"/>
    </location>
</feature>
<name>A0A261TLS2_9BORD</name>